<keyword evidence="4" id="KW-1185">Reference proteome</keyword>
<keyword evidence="2" id="KW-1133">Transmembrane helix</keyword>
<dbReference type="Proteomes" id="UP000095280">
    <property type="component" value="Unplaced"/>
</dbReference>
<name>A0A1I8FMY5_9PLAT</name>
<sequence length="681" mass="71701">HSLGAVLVLGPLVLVPSSGAVWCWRTLVHSPWALCAGAWLVLAACWWCASGAGLLGWASGAGPLVLVLLVLAPLVLGLPLAGALVAGRASGCWRLWCWRSGAGASGAGASGAGASVVLVRAGASVLRLVLAPFWSGASVLAPLVLALLLPSGASGAGALVLGASGWRLWWRSGAGASGCWRALCGASGLLAPLVCWPPLVLRPVLVLGCLWAAPLVLGALVLRSVLRPVRRSGAGASWWAPYWWLVPSGAGALWSAGALWCWRSADESGRRLSTADASEGAHRLTFLRRPEPITRLITKWPLPEPNVGLKDCRESLINRYTTRLASMGCTRPPSRTSTPRLNPTWPLSLAACSCPGPAPLCSRCSAGATDSPADDARRSAALEAVAPPAQEANGDSAPSEREGSLRRERTAQLRAGTGHARAVTPGCRNTVARASSSSAAIGHQIAFDSGSDSHTSTAAPLFYCQQAGREAAGPSPAPLRLAAAPAYLRRSANRQPRFPLFLGCEPAEFRPGPGQALRLTEYRLDLLSHLTSPDPLIGPAIVEVAANRDVLKPGVLVQRLQDRGQSLGEYKLPQHYVTSIRPNGLVEFSRTPHLDALVYNPNAAKGRMVRLLSRQNKTSVDRVSRLLAMPGIQLLLGCELMSLLQSAPLSTAALWIRTRDLSTLAVVLRLISNCLWNSGLL</sequence>
<keyword evidence="2" id="KW-0812">Transmembrane</keyword>
<feature type="transmembrane region" description="Helical" evidence="2">
    <location>
        <begin position="29"/>
        <end position="49"/>
    </location>
</feature>
<protein>
    <submittedName>
        <fullName evidence="5">Protein kinase domain-containing protein</fullName>
    </submittedName>
</protein>
<evidence type="ECO:0000256" key="1">
    <source>
        <dbReference type="SAM" id="MobiDB-lite"/>
    </source>
</evidence>
<feature type="transmembrane region" description="Helical" evidence="2">
    <location>
        <begin position="203"/>
        <end position="222"/>
    </location>
</feature>
<keyword evidence="2" id="KW-0472">Membrane</keyword>
<evidence type="ECO:0000256" key="3">
    <source>
        <dbReference type="SAM" id="SignalP"/>
    </source>
</evidence>
<feature type="transmembrane region" description="Helical" evidence="2">
    <location>
        <begin position="61"/>
        <end position="86"/>
    </location>
</feature>
<feature type="transmembrane region" description="Helical" evidence="2">
    <location>
        <begin position="98"/>
        <end position="119"/>
    </location>
</feature>
<feature type="chain" id="PRO_5009318749" evidence="3">
    <location>
        <begin position="21"/>
        <end position="681"/>
    </location>
</feature>
<evidence type="ECO:0000256" key="2">
    <source>
        <dbReference type="SAM" id="Phobius"/>
    </source>
</evidence>
<feature type="signal peptide" evidence="3">
    <location>
        <begin position="1"/>
        <end position="20"/>
    </location>
</feature>
<feature type="compositionally biased region" description="Basic and acidic residues" evidence="1">
    <location>
        <begin position="398"/>
        <end position="407"/>
    </location>
</feature>
<reference evidence="5" key="1">
    <citation type="submission" date="2016-11" db="UniProtKB">
        <authorList>
            <consortium name="WormBaseParasite"/>
        </authorList>
    </citation>
    <scope>IDENTIFICATION</scope>
</reference>
<evidence type="ECO:0000313" key="4">
    <source>
        <dbReference type="Proteomes" id="UP000095280"/>
    </source>
</evidence>
<feature type="transmembrane region" description="Helical" evidence="2">
    <location>
        <begin position="169"/>
        <end position="191"/>
    </location>
</feature>
<feature type="region of interest" description="Disordered" evidence="1">
    <location>
        <begin position="385"/>
        <end position="407"/>
    </location>
</feature>
<organism evidence="4 5">
    <name type="scientific">Macrostomum lignano</name>
    <dbReference type="NCBI Taxonomy" id="282301"/>
    <lineage>
        <taxon>Eukaryota</taxon>
        <taxon>Metazoa</taxon>
        <taxon>Spiralia</taxon>
        <taxon>Lophotrochozoa</taxon>
        <taxon>Platyhelminthes</taxon>
        <taxon>Rhabditophora</taxon>
        <taxon>Macrostomorpha</taxon>
        <taxon>Macrostomida</taxon>
        <taxon>Macrostomidae</taxon>
        <taxon>Macrostomum</taxon>
    </lineage>
</organism>
<dbReference type="WBParaSite" id="maker-unitig_39537-snap-gene-0.2-mRNA-1">
    <property type="protein sequence ID" value="maker-unitig_39537-snap-gene-0.2-mRNA-1"/>
    <property type="gene ID" value="maker-unitig_39537-snap-gene-0.2"/>
</dbReference>
<feature type="transmembrane region" description="Helical" evidence="2">
    <location>
        <begin position="242"/>
        <end position="262"/>
    </location>
</feature>
<keyword evidence="3" id="KW-0732">Signal</keyword>
<proteinExistence type="predicted"/>
<accession>A0A1I8FMY5</accession>
<dbReference type="AlphaFoldDB" id="A0A1I8FMY5"/>
<evidence type="ECO:0000313" key="5">
    <source>
        <dbReference type="WBParaSite" id="maker-unitig_39537-snap-gene-0.2-mRNA-1"/>
    </source>
</evidence>